<protein>
    <recommendedName>
        <fullName evidence="5">Stage III sporulation protein AH</fullName>
    </recommendedName>
</protein>
<organism evidence="3 4">
    <name type="scientific">Shimazuella alba</name>
    <dbReference type="NCBI Taxonomy" id="2690964"/>
    <lineage>
        <taxon>Bacteria</taxon>
        <taxon>Bacillati</taxon>
        <taxon>Bacillota</taxon>
        <taxon>Bacilli</taxon>
        <taxon>Bacillales</taxon>
        <taxon>Thermoactinomycetaceae</taxon>
        <taxon>Shimazuella</taxon>
    </lineage>
</organism>
<dbReference type="InterPro" id="IPR038503">
    <property type="entry name" value="SpoIIIAH_sf"/>
</dbReference>
<dbReference type="Pfam" id="PF12685">
    <property type="entry name" value="SpoIIIAH"/>
    <property type="match status" value="1"/>
</dbReference>
<evidence type="ECO:0000256" key="2">
    <source>
        <dbReference type="SAM" id="Phobius"/>
    </source>
</evidence>
<dbReference type="AlphaFoldDB" id="A0A6I4VW22"/>
<keyword evidence="1" id="KW-0175">Coiled coil</keyword>
<name>A0A6I4VW22_9BACL</name>
<keyword evidence="2" id="KW-1133">Transmembrane helix</keyword>
<dbReference type="Gene3D" id="1.10.287.4300">
    <property type="entry name" value="Stage III sporulation protein AH-like"/>
    <property type="match status" value="1"/>
</dbReference>
<keyword evidence="2" id="KW-0472">Membrane</keyword>
<dbReference type="EMBL" id="WUUL01000011">
    <property type="protein sequence ID" value="MXQ55133.1"/>
    <property type="molecule type" value="Genomic_DNA"/>
</dbReference>
<proteinExistence type="predicted"/>
<feature type="coiled-coil region" evidence="1">
    <location>
        <begin position="104"/>
        <end position="133"/>
    </location>
</feature>
<comment type="caution">
    <text evidence="3">The sequence shown here is derived from an EMBL/GenBank/DDBJ whole genome shotgun (WGS) entry which is preliminary data.</text>
</comment>
<evidence type="ECO:0000256" key="1">
    <source>
        <dbReference type="SAM" id="Coils"/>
    </source>
</evidence>
<evidence type="ECO:0000313" key="3">
    <source>
        <dbReference type="EMBL" id="MXQ55133.1"/>
    </source>
</evidence>
<keyword evidence="4" id="KW-1185">Reference proteome</keyword>
<reference evidence="3 4" key="1">
    <citation type="submission" date="2019-12" db="EMBL/GenBank/DDBJ databases">
        <title>Whole-genome analyses of novel actinobacteria.</title>
        <authorList>
            <person name="Sahin N."/>
            <person name="Saygin H."/>
        </authorList>
    </citation>
    <scope>NUCLEOTIDE SEQUENCE [LARGE SCALE GENOMIC DNA]</scope>
    <source>
        <strain evidence="3 4">KC615</strain>
    </source>
</reference>
<gene>
    <name evidence="3" type="ORF">GSM42_15705</name>
</gene>
<dbReference type="RefSeq" id="WP_160802478.1">
    <property type="nucleotide sequence ID" value="NZ_WUUL01000011.1"/>
</dbReference>
<dbReference type="InterPro" id="IPR024232">
    <property type="entry name" value="SpoIIIAH"/>
</dbReference>
<dbReference type="Proteomes" id="UP000430692">
    <property type="component" value="Unassembled WGS sequence"/>
</dbReference>
<evidence type="ECO:0000313" key="4">
    <source>
        <dbReference type="Proteomes" id="UP000430692"/>
    </source>
</evidence>
<sequence>MTMNRQTMWLVTMLTVMVVLSAYYIVTGPDQPAGTAIQNIDEMGNLKNDQVQVDIKSLEKPATVKQEISEASDYFVSYHMQRNTTREKELEKHYQVLMNPTSSKQELETANAKIEEMNKLDKAETALEEQIRESGFRDVVVIQENNHVNIIVQSKDLPRKKAVEIITMAQKHMQVSASQISVAYKA</sequence>
<keyword evidence="2" id="KW-0812">Transmembrane</keyword>
<feature type="transmembrane region" description="Helical" evidence="2">
    <location>
        <begin position="7"/>
        <end position="26"/>
    </location>
</feature>
<evidence type="ECO:0008006" key="5">
    <source>
        <dbReference type="Google" id="ProtNLM"/>
    </source>
</evidence>
<accession>A0A6I4VW22</accession>